<dbReference type="InterPro" id="IPR054712">
    <property type="entry name" value="Cas3-like_dom"/>
</dbReference>
<keyword evidence="6" id="KW-0378">Hydrolase</keyword>
<dbReference type="InterPro" id="IPR050547">
    <property type="entry name" value="DEAD_box_RNA_helicases"/>
</dbReference>
<feature type="domain" description="HD Cas3-type" evidence="10">
    <location>
        <begin position="13"/>
        <end position="215"/>
    </location>
</feature>
<proteinExistence type="inferred from homology"/>
<accession>A0A1L3GH89</accession>
<dbReference type="PROSITE" id="PS51643">
    <property type="entry name" value="HD_CAS3"/>
    <property type="match status" value="1"/>
</dbReference>
<dbReference type="AlphaFoldDB" id="A0A1L3GH89"/>
<dbReference type="InterPro" id="IPR038257">
    <property type="entry name" value="CRISPR-assoc_Cas3_HD_sf"/>
</dbReference>
<keyword evidence="3" id="KW-0540">Nuclease</keyword>
<reference evidence="11 12" key="1">
    <citation type="journal article" date="2017" name="Genome Announc.">
        <title>Complete Genome Sequences of Two Acetylene-Fermenting Pelobacter acetylenicus Strains.</title>
        <authorList>
            <person name="Sutton J.M."/>
            <person name="Baesman S.M."/>
            <person name="Fierst J.L."/>
            <person name="Poret-Peterson A.T."/>
            <person name="Oremland R.S."/>
            <person name="Dunlap D.S."/>
            <person name="Akob D.M."/>
        </authorList>
    </citation>
    <scope>NUCLEOTIDE SEQUENCE [LARGE SCALE GENOMIC DNA]</scope>
    <source>
        <strain evidence="11 12">DSM 3247</strain>
    </source>
</reference>
<dbReference type="InterPro" id="IPR027417">
    <property type="entry name" value="P-loop_NTPase"/>
</dbReference>
<keyword evidence="7" id="KW-0347">Helicase</keyword>
<dbReference type="InterPro" id="IPR006474">
    <property type="entry name" value="Helicase_Cas3_CRISPR-ass_core"/>
</dbReference>
<comment type="similarity">
    <text evidence="1">In the N-terminal section; belongs to the CRISPR-associated nuclease Cas3-HD family.</text>
</comment>
<dbReference type="GO" id="GO:0003723">
    <property type="term" value="F:RNA binding"/>
    <property type="evidence" value="ECO:0007669"/>
    <property type="project" value="TreeGrafter"/>
</dbReference>
<evidence type="ECO:0000256" key="5">
    <source>
        <dbReference type="ARBA" id="ARBA00022741"/>
    </source>
</evidence>
<gene>
    <name evidence="11" type="ORF">A7E75_10025</name>
</gene>
<protein>
    <submittedName>
        <fullName evidence="11">CRISPR-associated helicase/endonuclease Cas3</fullName>
    </submittedName>
</protein>
<comment type="similarity">
    <text evidence="2">In the central section; belongs to the CRISPR-associated helicase Cas3 family.</text>
</comment>
<evidence type="ECO:0000256" key="8">
    <source>
        <dbReference type="ARBA" id="ARBA00022840"/>
    </source>
</evidence>
<evidence type="ECO:0000313" key="11">
    <source>
        <dbReference type="EMBL" id="APG25313.1"/>
    </source>
</evidence>
<dbReference type="GO" id="GO:0016787">
    <property type="term" value="F:hydrolase activity"/>
    <property type="evidence" value="ECO:0007669"/>
    <property type="project" value="UniProtKB-KW"/>
</dbReference>
<evidence type="ECO:0000259" key="10">
    <source>
        <dbReference type="PROSITE" id="PS51643"/>
    </source>
</evidence>
<dbReference type="Proteomes" id="UP000182264">
    <property type="component" value="Chromosome"/>
</dbReference>
<dbReference type="GO" id="GO:0005524">
    <property type="term" value="F:ATP binding"/>
    <property type="evidence" value="ECO:0007669"/>
    <property type="project" value="UniProtKB-KW"/>
</dbReference>
<evidence type="ECO:0000256" key="7">
    <source>
        <dbReference type="ARBA" id="ARBA00022806"/>
    </source>
</evidence>
<keyword evidence="12" id="KW-1185">Reference proteome</keyword>
<dbReference type="Gene3D" id="3.40.50.300">
    <property type="entry name" value="P-loop containing nucleotide triphosphate hydrolases"/>
    <property type="match status" value="2"/>
</dbReference>
<dbReference type="Pfam" id="PF22590">
    <property type="entry name" value="Cas3-like_C_2"/>
    <property type="match status" value="1"/>
</dbReference>
<dbReference type="Pfam" id="PF18019">
    <property type="entry name" value="Cas3_HD"/>
    <property type="match status" value="1"/>
</dbReference>
<evidence type="ECO:0000313" key="12">
    <source>
        <dbReference type="Proteomes" id="UP000182264"/>
    </source>
</evidence>
<dbReference type="NCBIfam" id="TIGR01587">
    <property type="entry name" value="cas3_core"/>
    <property type="match status" value="1"/>
</dbReference>
<dbReference type="InterPro" id="IPR006483">
    <property type="entry name" value="CRISPR-assoc_Cas3_HD"/>
</dbReference>
<keyword evidence="8" id="KW-0067">ATP-binding</keyword>
<evidence type="ECO:0000256" key="4">
    <source>
        <dbReference type="ARBA" id="ARBA00022723"/>
    </source>
</evidence>
<dbReference type="PANTHER" id="PTHR47963">
    <property type="entry name" value="DEAD-BOX ATP-DEPENDENT RNA HELICASE 47, MITOCHONDRIAL"/>
    <property type="match status" value="1"/>
</dbReference>
<dbReference type="PANTHER" id="PTHR47963:SF9">
    <property type="entry name" value="CRISPR-ASSOCIATED ENDONUCLEASE_HELICASE CAS3"/>
    <property type="match status" value="1"/>
</dbReference>
<dbReference type="GO" id="GO:0051607">
    <property type="term" value="P:defense response to virus"/>
    <property type="evidence" value="ECO:0007669"/>
    <property type="project" value="UniProtKB-KW"/>
</dbReference>
<keyword evidence="9" id="KW-0051">Antiviral defense</keyword>
<keyword evidence="4" id="KW-0479">Metal-binding</keyword>
<dbReference type="SUPFAM" id="SSF52540">
    <property type="entry name" value="P-loop containing nucleoside triphosphate hydrolases"/>
    <property type="match status" value="1"/>
</dbReference>
<dbReference type="Gene3D" id="1.10.3210.30">
    <property type="match status" value="1"/>
</dbReference>
<evidence type="ECO:0000256" key="9">
    <source>
        <dbReference type="ARBA" id="ARBA00023118"/>
    </source>
</evidence>
<sequence length="903" mass="101455">MGSYFWYWGKSSDDGRYHLLPYHCLDVAAVGWLLLAPDKPVTKWLCSKLGVSAEWLRQWFVFCLALHDIGKFATAFQGLKPNLSEHLVPAVQGMPYNERHDSLGFLLWQKVVKPLGGTLEPGQKIDISAKQLRAFEPWLKIVTGHHGIPPKEVLNRHQDFFTENDEQAAKNFFLGVSHLLLNDINLDILANKQFKKKLQQYSWVLAGITVLADWQGSSLLEDQYRSDEIPLSEYWFKKALPQAKQIAVAANLTPTACAPFAGIHHLFPFIKQPTPLQEWSTSVDVNDQPQLFIFEDVTGAGKTEAAMTLCHRLLAAGAADGVYAGLPTMATANAMYLRLGKAYRRLFGSEKKPSLVLAHGARHLSDAFRESVGLPDNTGENGGYAKGESSGEAYCHAWLADSRKKALLAEVGVGTLDQALLSILPARHQSLRLLGLSRKILLVDEVHAYDPYMNLLLQTLLQAHAANGGSAILLSATLPNAMREDYVQAFCAGVGCEARVLSENADYPLVTHVAPNVFSEVAIETRKEVARSTAIDWLKSEQEALELIREQVEHGRCVCWIRNTVGDARTAFDVLSCCEWLKTERLSLFHSRFAMIDRQRIENETLAFFGKDSDAEMRCGRVLVATQVVEQSLDLDFDVLISDLAPIDLLIQRVGREHRHIRDEGGNRKREKGATDRREPPVFYILAPEPSEAPEETWLKDVLPGTQAVYRHVGQLWLTQQILLKEQVIAPMNNSRTLIEEVFGEEAQDHIPEALRGLSWEAEGDAGGKRGIARLNRLDLSKGYSRRSAEDSGGWDEDTNIPTRLSEPTVDVALVVEINGPLQPYAPVKRYPWDMSMLSLPKREWEDVRKRIPQQWQSRIDELREKEKALTWVEVLPLVDGLLPCYDKDKGWSLNKEVKRESD</sequence>
<organism evidence="11 12">
    <name type="scientific">Syntrophotalea acetylenica</name>
    <name type="common">Pelobacter acetylenicus</name>
    <dbReference type="NCBI Taxonomy" id="29542"/>
    <lineage>
        <taxon>Bacteria</taxon>
        <taxon>Pseudomonadati</taxon>
        <taxon>Thermodesulfobacteriota</taxon>
        <taxon>Desulfuromonadia</taxon>
        <taxon>Desulfuromonadales</taxon>
        <taxon>Syntrophotaleaceae</taxon>
        <taxon>Syntrophotalea</taxon>
    </lineage>
</organism>
<dbReference type="EMBL" id="CP015518">
    <property type="protein sequence ID" value="APG25313.1"/>
    <property type="molecule type" value="Genomic_DNA"/>
</dbReference>
<keyword evidence="11" id="KW-0255">Endonuclease</keyword>
<evidence type="ECO:0000256" key="6">
    <source>
        <dbReference type="ARBA" id="ARBA00022801"/>
    </source>
</evidence>
<evidence type="ECO:0000256" key="2">
    <source>
        <dbReference type="ARBA" id="ARBA00009046"/>
    </source>
</evidence>
<dbReference type="GO" id="GO:0003724">
    <property type="term" value="F:RNA helicase activity"/>
    <property type="evidence" value="ECO:0007669"/>
    <property type="project" value="TreeGrafter"/>
</dbReference>
<evidence type="ECO:0000256" key="3">
    <source>
        <dbReference type="ARBA" id="ARBA00022722"/>
    </source>
</evidence>
<keyword evidence="5" id="KW-0547">Nucleotide-binding</keyword>
<dbReference type="GO" id="GO:0004519">
    <property type="term" value="F:endonuclease activity"/>
    <property type="evidence" value="ECO:0007669"/>
    <property type="project" value="UniProtKB-KW"/>
</dbReference>
<dbReference type="CDD" id="cd09641">
    <property type="entry name" value="Cas3''_I"/>
    <property type="match status" value="1"/>
</dbReference>
<dbReference type="GO" id="GO:0046872">
    <property type="term" value="F:metal ion binding"/>
    <property type="evidence" value="ECO:0007669"/>
    <property type="project" value="UniProtKB-KW"/>
</dbReference>
<dbReference type="NCBIfam" id="TIGR01596">
    <property type="entry name" value="cas3_HD"/>
    <property type="match status" value="1"/>
</dbReference>
<evidence type="ECO:0000256" key="1">
    <source>
        <dbReference type="ARBA" id="ARBA00006847"/>
    </source>
</evidence>
<name>A0A1L3GH89_SYNAC</name>